<sequence length="491" mass="55199">MGLFSSSRPAPETVPGDRIIPVSFWDDQDYARGMSLDITLTFNDVLDPAKLRYSLKTLLEKKGWEKFGARLRKNGKKLEYHIPEKFSETRPAFLFSTDKHNMTLSEHPELSAFAFGKLEKPTLLGPFDPLRPYLRGAKTPEYLDDWLYSDAPQLAVHVVVLKDVTFMTVTFIHVLMDAMGFTALLKGWTAVLRGREDQIPPILDAGEDPLANIHQMTPSSKYVLTDRVLKGWAFIVFVIQYIFELVWWRKDEERLIFVPGNYLKDLRNTALAELNGSPSQTVEPAFISESDVLLSWWTRIFIKALNPSSNKPITILNVFDIRGVLAEMGLLPSADTALIANVTWPTAILVTAGETISKPISFLASRIRHAIDTHRTVEQVQAIAATQREAKEKTGQPAVHGGLGTFLFACSNWHRGKLFQMDFSPAVVKENPSHSKRANLTGRPLLVFVTGKFAGFSPRNSLVVMGKDATGNWWMKNVLRTSLWSAVEKQL</sequence>
<dbReference type="GO" id="GO:0016746">
    <property type="term" value="F:acyltransferase activity"/>
    <property type="evidence" value="ECO:0007669"/>
    <property type="project" value="UniProtKB-KW"/>
</dbReference>
<dbReference type="EMBL" id="DF933830">
    <property type="protein sequence ID" value="GAM40087.1"/>
    <property type="molecule type" value="Genomic_DNA"/>
</dbReference>
<name>A0A6V8HF12_TALPI</name>
<keyword evidence="4" id="KW-0012">Acyltransferase</keyword>
<keyword evidence="6" id="KW-1185">Reference proteome</keyword>
<evidence type="ECO:0000256" key="4">
    <source>
        <dbReference type="ARBA" id="ARBA00023315"/>
    </source>
</evidence>
<comment type="pathway">
    <text evidence="1">Secondary metabolite biosynthesis.</text>
</comment>
<dbReference type="Gene3D" id="3.30.559.10">
    <property type="entry name" value="Chloramphenicol acetyltransferase-like domain"/>
    <property type="match status" value="2"/>
</dbReference>
<dbReference type="InterPro" id="IPR023213">
    <property type="entry name" value="CAT-like_dom_sf"/>
</dbReference>
<comment type="caution">
    <text evidence="5">The sequence shown here is derived from an EMBL/GenBank/DDBJ whole genome shotgun (WGS) entry which is preliminary data.</text>
</comment>
<dbReference type="Proteomes" id="UP000053095">
    <property type="component" value="Unassembled WGS sequence"/>
</dbReference>
<dbReference type="InterPro" id="IPR051283">
    <property type="entry name" value="Sec_Metabolite_Acyltrans"/>
</dbReference>
<accession>A0A6V8HF12</accession>
<keyword evidence="3" id="KW-0808">Transferase</keyword>
<reference evidence="6" key="1">
    <citation type="journal article" date="2015" name="Genome Announc.">
        <title>Draft genome sequence of Talaromyces cellulolyticus strain Y-94, a source of lignocellulosic biomass-degrading enzymes.</title>
        <authorList>
            <person name="Fujii T."/>
            <person name="Koike H."/>
            <person name="Sawayama S."/>
            <person name="Yano S."/>
            <person name="Inoue H."/>
        </authorList>
    </citation>
    <scope>NUCLEOTIDE SEQUENCE [LARGE SCALE GENOMIC DNA]</scope>
    <source>
        <strain evidence="6">Y-94</strain>
    </source>
</reference>
<evidence type="ECO:0000256" key="3">
    <source>
        <dbReference type="ARBA" id="ARBA00022679"/>
    </source>
</evidence>
<dbReference type="PANTHER" id="PTHR31896:SF69">
    <property type="entry name" value="FAMILY REGULATORY PROTEIN, PUTATIVE (AFU_ORTHOLOGUE AFUA_3G14730)-RELATED"/>
    <property type="match status" value="1"/>
</dbReference>
<dbReference type="PANTHER" id="PTHR31896">
    <property type="entry name" value="FAMILY REGULATORY PROTEIN, PUTATIVE (AFU_ORTHOLOGUE AFUA_3G14730)-RELATED"/>
    <property type="match status" value="1"/>
</dbReference>
<evidence type="ECO:0000313" key="5">
    <source>
        <dbReference type="EMBL" id="GAM40087.1"/>
    </source>
</evidence>
<evidence type="ECO:0000256" key="1">
    <source>
        <dbReference type="ARBA" id="ARBA00005179"/>
    </source>
</evidence>
<comment type="similarity">
    <text evidence="2">Belongs to the plant acyltransferase family.</text>
</comment>
<evidence type="ECO:0000313" key="6">
    <source>
        <dbReference type="Proteomes" id="UP000053095"/>
    </source>
</evidence>
<evidence type="ECO:0000256" key="2">
    <source>
        <dbReference type="ARBA" id="ARBA00009861"/>
    </source>
</evidence>
<dbReference type="AlphaFoldDB" id="A0A6V8HF12"/>
<proteinExistence type="inferred from homology"/>
<gene>
    <name evidence="5" type="ORF">TCE0_034f12159</name>
</gene>
<protein>
    <submittedName>
        <fullName evidence="5">Uncharacterized protein</fullName>
    </submittedName>
</protein>
<organism evidence="5 6">
    <name type="scientific">Talaromyces pinophilus</name>
    <name type="common">Penicillium pinophilum</name>
    <dbReference type="NCBI Taxonomy" id="128442"/>
    <lineage>
        <taxon>Eukaryota</taxon>
        <taxon>Fungi</taxon>
        <taxon>Dikarya</taxon>
        <taxon>Ascomycota</taxon>
        <taxon>Pezizomycotina</taxon>
        <taxon>Eurotiomycetes</taxon>
        <taxon>Eurotiomycetidae</taxon>
        <taxon>Eurotiales</taxon>
        <taxon>Trichocomaceae</taxon>
        <taxon>Talaromyces</taxon>
        <taxon>Talaromyces sect. Talaromyces</taxon>
    </lineage>
</organism>
<dbReference type="Pfam" id="PF02458">
    <property type="entry name" value="Transferase"/>
    <property type="match status" value="1"/>
</dbReference>